<dbReference type="PANTHER" id="PTHR42951:SF14">
    <property type="entry name" value="METALLO-BETA-LACTAMASE SUPERFAMILY PROTEIN"/>
    <property type="match status" value="1"/>
</dbReference>
<dbReference type="SMART" id="SM00849">
    <property type="entry name" value="Lactamase_B"/>
    <property type="match status" value="1"/>
</dbReference>
<dbReference type="InterPro" id="IPR036866">
    <property type="entry name" value="RibonucZ/Hydroxyglut_hydro"/>
</dbReference>
<dbReference type="EMBL" id="WUTW01000002">
    <property type="protein sequence ID" value="MXQ64262.1"/>
    <property type="molecule type" value="Genomic_DNA"/>
</dbReference>
<dbReference type="SUPFAM" id="SSF56281">
    <property type="entry name" value="Metallo-hydrolase/oxidoreductase"/>
    <property type="match status" value="1"/>
</dbReference>
<name>A0A6I4WBZ4_9ACTN</name>
<accession>A0A6I4WBZ4</accession>
<dbReference type="GO" id="GO:0016787">
    <property type="term" value="F:hydrolase activity"/>
    <property type="evidence" value="ECO:0007669"/>
    <property type="project" value="UniProtKB-KW"/>
</dbReference>
<sequence length="241" mass="25469">MQAAENVFLGTGTDVNWVLLRDGRDLTLIDGGYPGDLAAVVASIRAVGHRPEDVRAILVTHAHVDHLGAVNPFHARFGTPVHLAEAEVPHARREYLQQLTPGRLLAQLHRPGVLPWTFRILRAGATRDVAAPHALPFASAGALDLPGAPVPVPTPGHTSGHTAYFVPSAGAVVTGDSLITGHAVSRRRGPQLIAPWFNHGDDAEIVAALDALERLDADTVLPGHGPVHHGSIRAAIADLRT</sequence>
<dbReference type="Gene3D" id="3.60.15.10">
    <property type="entry name" value="Ribonuclease Z/Hydroxyacylglutathione hydrolase-like"/>
    <property type="match status" value="1"/>
</dbReference>
<gene>
    <name evidence="2" type="ORF">GQ466_09445</name>
</gene>
<dbReference type="PANTHER" id="PTHR42951">
    <property type="entry name" value="METALLO-BETA-LACTAMASE DOMAIN-CONTAINING"/>
    <property type="match status" value="1"/>
</dbReference>
<proteinExistence type="predicted"/>
<dbReference type="AlphaFoldDB" id="A0A6I4WBZ4"/>
<evidence type="ECO:0000259" key="1">
    <source>
        <dbReference type="SMART" id="SM00849"/>
    </source>
</evidence>
<dbReference type="InterPro" id="IPR001279">
    <property type="entry name" value="Metallo-B-lactamas"/>
</dbReference>
<organism evidence="2 3">
    <name type="scientific">Actinomadura rayongensis</name>
    <dbReference type="NCBI Taxonomy" id="1429076"/>
    <lineage>
        <taxon>Bacteria</taxon>
        <taxon>Bacillati</taxon>
        <taxon>Actinomycetota</taxon>
        <taxon>Actinomycetes</taxon>
        <taxon>Streptosporangiales</taxon>
        <taxon>Thermomonosporaceae</taxon>
        <taxon>Actinomadura</taxon>
    </lineage>
</organism>
<evidence type="ECO:0000313" key="2">
    <source>
        <dbReference type="EMBL" id="MXQ64262.1"/>
    </source>
</evidence>
<keyword evidence="2" id="KW-0378">Hydrolase</keyword>
<evidence type="ECO:0000313" key="3">
    <source>
        <dbReference type="Proteomes" id="UP000431901"/>
    </source>
</evidence>
<keyword evidence="3" id="KW-1185">Reference proteome</keyword>
<dbReference type="Proteomes" id="UP000431901">
    <property type="component" value="Unassembled WGS sequence"/>
</dbReference>
<feature type="domain" description="Metallo-beta-lactamase" evidence="1">
    <location>
        <begin position="14"/>
        <end position="224"/>
    </location>
</feature>
<protein>
    <submittedName>
        <fullName evidence="2">MBL fold metallo-hydrolase</fullName>
    </submittedName>
</protein>
<dbReference type="InterPro" id="IPR050855">
    <property type="entry name" value="NDM-1-like"/>
</dbReference>
<dbReference type="Pfam" id="PF00753">
    <property type="entry name" value="Lactamase_B"/>
    <property type="match status" value="1"/>
</dbReference>
<comment type="caution">
    <text evidence="2">The sequence shown here is derived from an EMBL/GenBank/DDBJ whole genome shotgun (WGS) entry which is preliminary data.</text>
</comment>
<reference evidence="2 3" key="1">
    <citation type="submission" date="2019-12" db="EMBL/GenBank/DDBJ databases">
        <title>Nocardia macrotermitis sp. nov. and Nocardia aurantia sp. nov., isolated from the gut of the fungus growing-termite Macrotermes natalensis.</title>
        <authorList>
            <person name="Christine B."/>
            <person name="Rene B."/>
        </authorList>
    </citation>
    <scope>NUCLEOTIDE SEQUENCE [LARGE SCALE GENOMIC DNA]</scope>
    <source>
        <strain evidence="2 3">DSM 102126</strain>
    </source>
</reference>
<dbReference type="OrthoDB" id="2971563at2"/>